<dbReference type="PANTHER" id="PTHR31115:SF3">
    <property type="entry name" value="EXPRESSED PROTEIN"/>
    <property type="match status" value="1"/>
</dbReference>
<evidence type="ECO:0000256" key="1">
    <source>
        <dbReference type="SAM" id="SignalP"/>
    </source>
</evidence>
<feature type="chain" id="PRO_5044830173" evidence="1">
    <location>
        <begin position="16"/>
        <end position="155"/>
    </location>
</feature>
<accession>A0ABD1WJU7</accession>
<keyword evidence="1" id="KW-0732">Signal</keyword>
<protein>
    <submittedName>
        <fullName evidence="2">Uncharacterized protein</fullName>
    </submittedName>
</protein>
<organism evidence="2 3">
    <name type="scientific">Forsythia ovata</name>
    <dbReference type="NCBI Taxonomy" id="205694"/>
    <lineage>
        <taxon>Eukaryota</taxon>
        <taxon>Viridiplantae</taxon>
        <taxon>Streptophyta</taxon>
        <taxon>Embryophyta</taxon>
        <taxon>Tracheophyta</taxon>
        <taxon>Spermatophyta</taxon>
        <taxon>Magnoliopsida</taxon>
        <taxon>eudicotyledons</taxon>
        <taxon>Gunneridae</taxon>
        <taxon>Pentapetalae</taxon>
        <taxon>asterids</taxon>
        <taxon>lamiids</taxon>
        <taxon>Lamiales</taxon>
        <taxon>Oleaceae</taxon>
        <taxon>Forsythieae</taxon>
        <taxon>Forsythia</taxon>
    </lineage>
</organism>
<name>A0ABD1WJU7_9LAMI</name>
<comment type="caution">
    <text evidence="2">The sequence shown here is derived from an EMBL/GenBank/DDBJ whole genome shotgun (WGS) entry which is preliminary data.</text>
</comment>
<keyword evidence="3" id="KW-1185">Reference proteome</keyword>
<proteinExistence type="predicted"/>
<gene>
    <name evidence="2" type="ORF">Fot_11488</name>
</gene>
<feature type="signal peptide" evidence="1">
    <location>
        <begin position="1"/>
        <end position="15"/>
    </location>
</feature>
<reference evidence="3" key="1">
    <citation type="submission" date="2024-07" db="EMBL/GenBank/DDBJ databases">
        <title>Two chromosome-level genome assemblies of Korean endemic species Abeliophyllum distichum and Forsythia ovata (Oleaceae).</title>
        <authorList>
            <person name="Jang H."/>
        </authorList>
    </citation>
    <scope>NUCLEOTIDE SEQUENCE [LARGE SCALE GENOMIC DNA]</scope>
</reference>
<dbReference type="PANTHER" id="PTHR31115">
    <property type="entry name" value="OS05G0107300 PROTEIN"/>
    <property type="match status" value="1"/>
</dbReference>
<dbReference type="Proteomes" id="UP001604277">
    <property type="component" value="Unassembled WGS sequence"/>
</dbReference>
<evidence type="ECO:0000313" key="3">
    <source>
        <dbReference type="Proteomes" id="UP001604277"/>
    </source>
</evidence>
<sequence length="155" mass="17475">MGILSMLIFTLDTPALVPLDTDGSASIHNKFGLNDPGRDESETKCVELSPEHLAPGVSTPNETSLYQRLIAALIPEEENQELCCSRNEDPRFDVYGSRFQMEKDMESDTFCSLRSQNRDISRYSASSGYKINANGKLFYGLICFEENFVSYFFEV</sequence>
<dbReference type="EMBL" id="JBFOLJ010000003">
    <property type="protein sequence ID" value="KAL2549958.1"/>
    <property type="molecule type" value="Genomic_DNA"/>
</dbReference>
<evidence type="ECO:0000313" key="2">
    <source>
        <dbReference type="EMBL" id="KAL2549958.1"/>
    </source>
</evidence>
<dbReference type="AlphaFoldDB" id="A0ABD1WJU7"/>